<dbReference type="AlphaFoldDB" id="A0A4R7KAX4"/>
<dbReference type="Pfam" id="PF00994">
    <property type="entry name" value="MoCF_biosynth"/>
    <property type="match status" value="1"/>
</dbReference>
<dbReference type="InterPro" id="IPR005110">
    <property type="entry name" value="MoeA_linker/N"/>
</dbReference>
<dbReference type="Gene3D" id="3.90.105.10">
    <property type="entry name" value="Molybdopterin biosynthesis moea protein, domain 2"/>
    <property type="match status" value="1"/>
</dbReference>
<dbReference type="InterPro" id="IPR001453">
    <property type="entry name" value="MoaB/Mog_dom"/>
</dbReference>
<evidence type="ECO:0000256" key="4">
    <source>
        <dbReference type="ARBA" id="ARBA00010763"/>
    </source>
</evidence>
<comment type="pathway">
    <text evidence="3 10">Cofactor biosynthesis; molybdopterin biosynthesis.</text>
</comment>
<keyword evidence="7 10" id="KW-0500">Molybdenum</keyword>
<evidence type="ECO:0000256" key="5">
    <source>
        <dbReference type="ARBA" id="ARBA00013269"/>
    </source>
</evidence>
<keyword evidence="8 10" id="KW-0501">Molybdenum cofactor biosynthesis</keyword>
<evidence type="ECO:0000256" key="2">
    <source>
        <dbReference type="ARBA" id="ARBA00003487"/>
    </source>
</evidence>
<sequence>MELFKVVDVDEVKKIIDDNFKMEPEPEKIPLLEALGRVLYRDIIAEENVPGFRRSAVDGYALKSKDAAGASESIPGIFEIKGEVKMGEECRTNLDSPGDCVYVPTGGMIPDEADCVVMIEYTEKLDENTVLVNKPPYPGENVVEEKDDTAEGEVVIKKGTTIRPYEAGVLASLGIIEVEVCKKIRCGIISTGDEIVEPSTTPLKGQVRDVNTYLLSTLIEESGGKPAIYGIHRDSFNSMKKVIARAWEECDMVLISGGSSVGKKDQTLEVIKSLENSKILVHGIAIKPGKPTLIGKAGEKIIFGLPGHPLACAVVFKTIVKHCIDRVYGKREEVYPMPCTFTINYHKAKGREEFLPVNLKFVNGNLTAAPILSKSGIISAFSKAWGYIRLSKNLEGIKEGERVMVYKL</sequence>
<dbReference type="UniPathway" id="UPA00344"/>
<evidence type="ECO:0000256" key="10">
    <source>
        <dbReference type="RuleBase" id="RU365090"/>
    </source>
</evidence>
<dbReference type="InterPro" id="IPR036135">
    <property type="entry name" value="MoeA_linker/N_sf"/>
</dbReference>
<dbReference type="SUPFAM" id="SSF63882">
    <property type="entry name" value="MoeA N-terminal region -like"/>
    <property type="match status" value="1"/>
</dbReference>
<comment type="caution">
    <text evidence="12">The sequence shown here is derived from an EMBL/GenBank/DDBJ whole genome shotgun (WGS) entry which is preliminary data.</text>
</comment>
<evidence type="ECO:0000256" key="1">
    <source>
        <dbReference type="ARBA" id="ARBA00002901"/>
    </source>
</evidence>
<evidence type="ECO:0000259" key="11">
    <source>
        <dbReference type="SMART" id="SM00852"/>
    </source>
</evidence>
<comment type="function">
    <text evidence="1 10">Catalyzes the insertion of molybdate into adenylated molybdopterin with the concomitant release of AMP.</text>
</comment>
<dbReference type="RefSeq" id="WP_133628450.1">
    <property type="nucleotide sequence ID" value="NZ_SOAZ01000014.1"/>
</dbReference>
<name>A0A4R7KAX4_9CLOT</name>
<dbReference type="InterPro" id="IPR036425">
    <property type="entry name" value="MoaB/Mog-like_dom_sf"/>
</dbReference>
<dbReference type="SUPFAM" id="SSF53218">
    <property type="entry name" value="Molybdenum cofactor biosynthesis proteins"/>
    <property type="match status" value="1"/>
</dbReference>
<feature type="domain" description="MoaB/Mog" evidence="11">
    <location>
        <begin position="187"/>
        <end position="326"/>
    </location>
</feature>
<evidence type="ECO:0000313" key="12">
    <source>
        <dbReference type="EMBL" id="TDT52052.1"/>
    </source>
</evidence>
<keyword evidence="10" id="KW-0808">Transferase</keyword>
<dbReference type="GO" id="GO:0061599">
    <property type="term" value="F:molybdopterin molybdotransferase activity"/>
    <property type="evidence" value="ECO:0007669"/>
    <property type="project" value="UniProtKB-UniRule"/>
</dbReference>
<comment type="catalytic activity">
    <reaction evidence="9">
        <text>adenylyl-molybdopterin + molybdate = Mo-molybdopterin + AMP + H(+)</text>
        <dbReference type="Rhea" id="RHEA:35047"/>
        <dbReference type="ChEBI" id="CHEBI:15378"/>
        <dbReference type="ChEBI" id="CHEBI:36264"/>
        <dbReference type="ChEBI" id="CHEBI:62727"/>
        <dbReference type="ChEBI" id="CHEBI:71302"/>
        <dbReference type="ChEBI" id="CHEBI:456215"/>
        <dbReference type="EC" id="2.10.1.1"/>
    </reaction>
</comment>
<evidence type="ECO:0000256" key="7">
    <source>
        <dbReference type="ARBA" id="ARBA00022505"/>
    </source>
</evidence>
<dbReference type="InterPro" id="IPR036688">
    <property type="entry name" value="MoeA_C_domain_IV_sf"/>
</dbReference>
<keyword evidence="10" id="KW-0479">Metal-binding</keyword>
<dbReference type="PANTHER" id="PTHR10192">
    <property type="entry name" value="MOLYBDOPTERIN BIOSYNTHESIS PROTEIN"/>
    <property type="match status" value="1"/>
</dbReference>
<dbReference type="InterPro" id="IPR005111">
    <property type="entry name" value="MoeA_C_domain_IV"/>
</dbReference>
<comment type="cofactor">
    <cofactor evidence="10">
        <name>Mg(2+)</name>
        <dbReference type="ChEBI" id="CHEBI:18420"/>
    </cofactor>
</comment>
<dbReference type="Proteomes" id="UP000295325">
    <property type="component" value="Unassembled WGS sequence"/>
</dbReference>
<evidence type="ECO:0000256" key="6">
    <source>
        <dbReference type="ARBA" id="ARBA00021108"/>
    </source>
</evidence>
<dbReference type="InterPro" id="IPR008284">
    <property type="entry name" value="MoCF_biosynth_CS"/>
</dbReference>
<proteinExistence type="inferred from homology"/>
<dbReference type="PROSITE" id="PS01079">
    <property type="entry name" value="MOCF_BIOSYNTHESIS_2"/>
    <property type="match status" value="1"/>
</dbReference>
<evidence type="ECO:0000313" key="13">
    <source>
        <dbReference type="Proteomes" id="UP000295325"/>
    </source>
</evidence>
<dbReference type="Pfam" id="PF03453">
    <property type="entry name" value="MoeA_N"/>
    <property type="match status" value="1"/>
</dbReference>
<comment type="function">
    <text evidence="2">May be involved in the biosynthesis of molybdopterin.</text>
</comment>
<evidence type="ECO:0000256" key="8">
    <source>
        <dbReference type="ARBA" id="ARBA00023150"/>
    </source>
</evidence>
<gene>
    <name evidence="12" type="ORF">EDD71_11433</name>
</gene>
<evidence type="ECO:0000256" key="9">
    <source>
        <dbReference type="ARBA" id="ARBA00047317"/>
    </source>
</evidence>
<dbReference type="GO" id="GO:0005829">
    <property type="term" value="C:cytosol"/>
    <property type="evidence" value="ECO:0007669"/>
    <property type="project" value="TreeGrafter"/>
</dbReference>
<keyword evidence="10" id="KW-0460">Magnesium</keyword>
<dbReference type="GO" id="GO:0006777">
    <property type="term" value="P:Mo-molybdopterin cofactor biosynthetic process"/>
    <property type="evidence" value="ECO:0007669"/>
    <property type="project" value="UniProtKB-UniRule"/>
</dbReference>
<dbReference type="Gene3D" id="3.40.980.10">
    <property type="entry name" value="MoaB/Mog-like domain"/>
    <property type="match status" value="1"/>
</dbReference>
<comment type="similarity">
    <text evidence="4 10">Belongs to the MoeA family.</text>
</comment>
<accession>A0A4R7KAX4</accession>
<dbReference type="EC" id="2.10.1.1" evidence="5 10"/>
<dbReference type="Gene3D" id="2.170.190.11">
    <property type="entry name" value="Molybdopterin biosynthesis moea protein, domain 3"/>
    <property type="match status" value="1"/>
</dbReference>
<dbReference type="InterPro" id="IPR038987">
    <property type="entry name" value="MoeA-like"/>
</dbReference>
<evidence type="ECO:0000256" key="3">
    <source>
        <dbReference type="ARBA" id="ARBA00005046"/>
    </source>
</evidence>
<dbReference type="PANTHER" id="PTHR10192:SF5">
    <property type="entry name" value="GEPHYRIN"/>
    <property type="match status" value="1"/>
</dbReference>
<dbReference type="EMBL" id="SOAZ01000014">
    <property type="protein sequence ID" value="TDT52052.1"/>
    <property type="molecule type" value="Genomic_DNA"/>
</dbReference>
<organism evidence="12 13">
    <name type="scientific">Fonticella tunisiensis</name>
    <dbReference type="NCBI Taxonomy" id="1096341"/>
    <lineage>
        <taxon>Bacteria</taxon>
        <taxon>Bacillati</taxon>
        <taxon>Bacillota</taxon>
        <taxon>Clostridia</taxon>
        <taxon>Eubacteriales</taxon>
        <taxon>Clostridiaceae</taxon>
        <taxon>Fonticella</taxon>
    </lineage>
</organism>
<dbReference type="SUPFAM" id="SSF63867">
    <property type="entry name" value="MoeA C-terminal domain-like"/>
    <property type="match status" value="1"/>
</dbReference>
<dbReference type="Pfam" id="PF03454">
    <property type="entry name" value="MoeA_C"/>
    <property type="match status" value="1"/>
</dbReference>
<dbReference type="NCBIfam" id="TIGR00177">
    <property type="entry name" value="molyb_syn"/>
    <property type="match status" value="1"/>
</dbReference>
<dbReference type="OrthoDB" id="9804758at2"/>
<protein>
    <recommendedName>
        <fullName evidence="6 10">Molybdopterin molybdenumtransferase</fullName>
        <ecNumber evidence="5 10">2.10.1.1</ecNumber>
    </recommendedName>
</protein>
<dbReference type="GO" id="GO:0046872">
    <property type="term" value="F:metal ion binding"/>
    <property type="evidence" value="ECO:0007669"/>
    <property type="project" value="UniProtKB-UniRule"/>
</dbReference>
<dbReference type="CDD" id="cd00887">
    <property type="entry name" value="MoeA"/>
    <property type="match status" value="1"/>
</dbReference>
<dbReference type="SMART" id="SM00852">
    <property type="entry name" value="MoCF_biosynth"/>
    <property type="match status" value="1"/>
</dbReference>
<keyword evidence="13" id="KW-1185">Reference proteome</keyword>
<dbReference type="Gene3D" id="2.40.340.10">
    <property type="entry name" value="MoeA, C-terminal, domain IV"/>
    <property type="match status" value="1"/>
</dbReference>
<reference evidence="12 13" key="1">
    <citation type="submission" date="2019-03" db="EMBL/GenBank/DDBJ databases">
        <title>Genomic Encyclopedia of Type Strains, Phase IV (KMG-IV): sequencing the most valuable type-strain genomes for metagenomic binning, comparative biology and taxonomic classification.</title>
        <authorList>
            <person name="Goeker M."/>
        </authorList>
    </citation>
    <scope>NUCLEOTIDE SEQUENCE [LARGE SCALE GENOMIC DNA]</scope>
    <source>
        <strain evidence="12 13">DSM 24455</strain>
    </source>
</reference>